<gene>
    <name evidence="1" type="ORF">KHX14_06400</name>
</gene>
<dbReference type="AlphaFoldDB" id="A0A943EHV0"/>
<evidence type="ECO:0000313" key="1">
    <source>
        <dbReference type="EMBL" id="MBS5588434.1"/>
    </source>
</evidence>
<evidence type="ECO:0000313" key="2">
    <source>
        <dbReference type="Proteomes" id="UP000751224"/>
    </source>
</evidence>
<reference evidence="1" key="1">
    <citation type="submission" date="2021-02" db="EMBL/GenBank/DDBJ databases">
        <title>Infant gut strain persistence is associated with maternal origin, phylogeny, and functional potential including surface adhesion and iron acquisition.</title>
        <authorList>
            <person name="Lou Y.C."/>
        </authorList>
    </citation>
    <scope>NUCLEOTIDE SEQUENCE</scope>
    <source>
        <strain evidence="1">L3_108_000G1_dasL3_108_000G1_metabat.metabat.11</strain>
    </source>
</reference>
<accession>A0A943EHV0</accession>
<dbReference type="RefSeq" id="WP_303887240.1">
    <property type="nucleotide sequence ID" value="NZ_CAXVJN010000021.1"/>
</dbReference>
<proteinExistence type="predicted"/>
<name>A0A943EHV0_9FIRM</name>
<dbReference type="EMBL" id="JAGZCC010000032">
    <property type="protein sequence ID" value="MBS5588434.1"/>
    <property type="molecule type" value="Genomic_DNA"/>
</dbReference>
<dbReference type="Proteomes" id="UP000751224">
    <property type="component" value="Unassembled WGS sequence"/>
</dbReference>
<protein>
    <submittedName>
        <fullName evidence="1">DUF669 domain-containing protein</fullName>
    </submittedName>
</protein>
<sequence>MDYNNQQGHELGWEDTISVENEYIVLPAGDYDFTIEKFERARFNGSEKIPPCNQANLTVLVKDPATGQDVRIMHNLILHTKCEGFLSEFFRGIGQKKKNEPLRMNWQLVPGASGRCKIVPEEYNGNKYNKIKKFYPKEDTQPNYNQQFQYKPGQF</sequence>
<organism evidence="1 2">
    <name type="scientific">Thomasclavelia spiroformis</name>
    <dbReference type="NCBI Taxonomy" id="29348"/>
    <lineage>
        <taxon>Bacteria</taxon>
        <taxon>Bacillati</taxon>
        <taxon>Bacillota</taxon>
        <taxon>Erysipelotrichia</taxon>
        <taxon>Erysipelotrichales</taxon>
        <taxon>Coprobacillaceae</taxon>
        <taxon>Thomasclavelia</taxon>
    </lineage>
</organism>
<comment type="caution">
    <text evidence="1">The sequence shown here is derived from an EMBL/GenBank/DDBJ whole genome shotgun (WGS) entry which is preliminary data.</text>
</comment>